<accession>A0ABT0TGS2</accession>
<comment type="caution">
    <text evidence="1">The sequence shown here is derived from an EMBL/GenBank/DDBJ whole genome shotgun (WGS) entry which is preliminary data.</text>
</comment>
<gene>
    <name evidence="1" type="ORF">NAT47_06690</name>
</gene>
<organism evidence="1 2">
    <name type="scientific">Flavobacterium fragile</name>
    <dbReference type="NCBI Taxonomy" id="2949085"/>
    <lineage>
        <taxon>Bacteria</taxon>
        <taxon>Pseudomonadati</taxon>
        <taxon>Bacteroidota</taxon>
        <taxon>Flavobacteriia</taxon>
        <taxon>Flavobacteriales</taxon>
        <taxon>Flavobacteriaceae</taxon>
        <taxon>Flavobacterium</taxon>
    </lineage>
</organism>
<proteinExistence type="predicted"/>
<evidence type="ECO:0008006" key="3">
    <source>
        <dbReference type="Google" id="ProtNLM"/>
    </source>
</evidence>
<evidence type="ECO:0000313" key="1">
    <source>
        <dbReference type="EMBL" id="MCL9770097.1"/>
    </source>
</evidence>
<reference evidence="1 2" key="1">
    <citation type="submission" date="2022-05" db="EMBL/GenBank/DDBJ databases">
        <title>Flavobacterium sp., isolated from activated sludge.</title>
        <authorList>
            <person name="Ran Q."/>
        </authorList>
    </citation>
    <scope>NUCLEOTIDE SEQUENCE [LARGE SCALE GENOMIC DNA]</scope>
    <source>
        <strain evidence="1 2">HXWNR69</strain>
    </source>
</reference>
<sequence>MKKIIFFLLFVNFCFSQEKELTIHKIDSIAKTSKNKIQSSGVIKKNKKTIGGFNSTEIFSNDKLVYSTYEENSSDKETKLNYFFEFYFSNDNPILINIYIVKTDIKTKIEERFETNLNENKIHSFKEIENPFSIKLRNKLNSLLIDYLNNKKTE</sequence>
<name>A0ABT0TGS2_9FLAO</name>
<evidence type="ECO:0000313" key="2">
    <source>
        <dbReference type="Proteomes" id="UP001203342"/>
    </source>
</evidence>
<dbReference type="Proteomes" id="UP001203342">
    <property type="component" value="Unassembled WGS sequence"/>
</dbReference>
<keyword evidence="2" id="KW-1185">Reference proteome</keyword>
<dbReference type="EMBL" id="JAMLJN010000004">
    <property type="protein sequence ID" value="MCL9770097.1"/>
    <property type="molecule type" value="Genomic_DNA"/>
</dbReference>
<dbReference type="RefSeq" id="WP_250581571.1">
    <property type="nucleotide sequence ID" value="NZ_JAMLJN010000004.1"/>
</dbReference>
<protein>
    <recommendedName>
        <fullName evidence="3">DUF4468 domain-containing protein</fullName>
    </recommendedName>
</protein>